<dbReference type="InterPro" id="IPR002083">
    <property type="entry name" value="MATH/TRAF_dom"/>
</dbReference>
<dbReference type="GO" id="GO:0043122">
    <property type="term" value="P:regulation of canonical NF-kappaB signal transduction"/>
    <property type="evidence" value="ECO:0007669"/>
    <property type="project" value="TreeGrafter"/>
</dbReference>
<dbReference type="InterPro" id="IPR049342">
    <property type="entry name" value="TRAF1-6_MATH_dom"/>
</dbReference>
<dbReference type="EMBL" id="CAJOBD010004132">
    <property type="protein sequence ID" value="CAF3982031.1"/>
    <property type="molecule type" value="Genomic_DNA"/>
</dbReference>
<dbReference type="Gene3D" id="2.60.210.10">
    <property type="entry name" value="Apoptosis, Tumor Necrosis Factor Receptor Associated Protein 2, Chain A"/>
    <property type="match status" value="1"/>
</dbReference>
<dbReference type="InterPro" id="IPR013083">
    <property type="entry name" value="Znf_RING/FYVE/PHD"/>
</dbReference>
<reference evidence="2" key="1">
    <citation type="submission" date="2021-02" db="EMBL/GenBank/DDBJ databases">
        <authorList>
            <person name="Nowell W R."/>
        </authorList>
    </citation>
    <scope>NUCLEOTIDE SEQUENCE</scope>
</reference>
<comment type="caution">
    <text evidence="2">The sequence shown here is derived from an EMBL/GenBank/DDBJ whole genome shotgun (WGS) entry which is preliminary data.</text>
</comment>
<dbReference type="PANTHER" id="PTHR10131:SF94">
    <property type="entry name" value="TNF RECEPTOR-ASSOCIATED FACTOR 4"/>
    <property type="match status" value="1"/>
</dbReference>
<dbReference type="SUPFAM" id="SSF57850">
    <property type="entry name" value="RING/U-box"/>
    <property type="match status" value="1"/>
</dbReference>
<sequence>MTATTSRIYEKKFLAVWVTPIPDRVKALFTEIFINVSELVKYVSKDITKTDIFHLVIPLNCLMDLLNDPIYKFPQVVHIDVIYDGINDLKKIQRRFNFEPEKIKFHTINELLRQLEKVELDRTLVSSGPIDRSTIDAIISIIEDRVRAKQQATFNRLSSFLKQCAFTSLHGLPAKNINDIAPYFICSSCKFIYLQLYQLECGHQQCKVCVNIRKSNISCAICFKAVLRDKVLLVRNSQMKKQNLSIHCSNCEWTGSLKDYQRHFKHDHYKLITGFIDNQEINENISSLNSDVSVMSLNGICIWEIPDITDMRNNSASDEQKSIYSSSFYSFSNGYRICLRLFLNGDAKAKGTHMSLFFILMRGNYDDVLRWPFEFKITFTLLNHLSPNNNQSKFFWPDTKSIAFQCPRSNMNIAYGFSKFFPLDLFEQNENHYVKDDRMSIKIEVDFLAERPTLPLISGAGGLVNEEELVDTTYDNLPRLLCTSDI</sequence>
<dbReference type="SMART" id="SM00061">
    <property type="entry name" value="MATH"/>
    <property type="match status" value="1"/>
</dbReference>
<proteinExistence type="predicted"/>
<dbReference type="PROSITE" id="PS50144">
    <property type="entry name" value="MATH"/>
    <property type="match status" value="1"/>
</dbReference>
<dbReference type="PANTHER" id="PTHR10131">
    <property type="entry name" value="TNF RECEPTOR ASSOCIATED FACTOR"/>
    <property type="match status" value="1"/>
</dbReference>
<evidence type="ECO:0000259" key="1">
    <source>
        <dbReference type="PROSITE" id="PS50144"/>
    </source>
</evidence>
<dbReference type="Gene3D" id="3.30.40.10">
    <property type="entry name" value="Zinc/RING finger domain, C3HC4 (zinc finger)"/>
    <property type="match status" value="1"/>
</dbReference>
<organism evidence="2 3">
    <name type="scientific">Rotaria sordida</name>
    <dbReference type="NCBI Taxonomy" id="392033"/>
    <lineage>
        <taxon>Eukaryota</taxon>
        <taxon>Metazoa</taxon>
        <taxon>Spiralia</taxon>
        <taxon>Gnathifera</taxon>
        <taxon>Rotifera</taxon>
        <taxon>Eurotatoria</taxon>
        <taxon>Bdelloidea</taxon>
        <taxon>Philodinida</taxon>
        <taxon>Philodinidae</taxon>
        <taxon>Rotaria</taxon>
    </lineage>
</organism>
<evidence type="ECO:0000313" key="2">
    <source>
        <dbReference type="EMBL" id="CAF3982031.1"/>
    </source>
</evidence>
<accession>A0A819MNW4</accession>
<dbReference type="InterPro" id="IPR008974">
    <property type="entry name" value="TRAF-like"/>
</dbReference>
<dbReference type="Proteomes" id="UP000663836">
    <property type="component" value="Unassembled WGS sequence"/>
</dbReference>
<dbReference type="SUPFAM" id="SSF49599">
    <property type="entry name" value="TRAF domain-like"/>
    <property type="match status" value="1"/>
</dbReference>
<name>A0A819MNW4_9BILA</name>
<protein>
    <recommendedName>
        <fullName evidence="1">MATH domain-containing protein</fullName>
    </recommendedName>
</protein>
<gene>
    <name evidence="2" type="ORF">JBS370_LOCUS25235</name>
</gene>
<feature type="domain" description="MATH" evidence="1">
    <location>
        <begin position="298"/>
        <end position="445"/>
    </location>
</feature>
<dbReference type="AlphaFoldDB" id="A0A819MNW4"/>
<evidence type="ECO:0000313" key="3">
    <source>
        <dbReference type="Proteomes" id="UP000663836"/>
    </source>
</evidence>
<dbReference type="Pfam" id="PF21355">
    <property type="entry name" value="TRAF-mep_MATH"/>
    <property type="match status" value="1"/>
</dbReference>